<dbReference type="InterPro" id="IPR001878">
    <property type="entry name" value="Znf_CCHC"/>
</dbReference>
<comment type="caution">
    <text evidence="3">The sequence shown here is derived from an EMBL/GenBank/DDBJ whole genome shotgun (WGS) entry which is preliminary data.</text>
</comment>
<dbReference type="Gene3D" id="4.10.60.10">
    <property type="entry name" value="Zinc finger, CCHC-type"/>
    <property type="match status" value="1"/>
</dbReference>
<evidence type="ECO:0000313" key="3">
    <source>
        <dbReference type="EMBL" id="EPS57234.1"/>
    </source>
</evidence>
<keyword evidence="1" id="KW-0862">Zinc</keyword>
<name>S8BS31_9LAMI</name>
<evidence type="ECO:0000313" key="4">
    <source>
        <dbReference type="Proteomes" id="UP000015453"/>
    </source>
</evidence>
<feature type="non-terminal residue" evidence="3">
    <location>
        <position position="303"/>
    </location>
</feature>
<dbReference type="InterPro" id="IPR005162">
    <property type="entry name" value="Retrotrans_gag_dom"/>
</dbReference>
<keyword evidence="4" id="KW-1185">Reference proteome</keyword>
<dbReference type="EMBL" id="AUSU01010470">
    <property type="protein sequence ID" value="EPS57234.1"/>
    <property type="molecule type" value="Genomic_DNA"/>
</dbReference>
<dbReference type="SMART" id="SM00343">
    <property type="entry name" value="ZnF_C2HC"/>
    <property type="match status" value="1"/>
</dbReference>
<accession>S8BS31</accession>
<sequence>MQQALINHDRIRRSTELPLFFGNEQYDKVTAHNLIDRVNNAARIANWNDERKCIEFYMILRQGAITWWDSLELEDINRDNDWEAVKNHFLRAYAPRFTPRTNCTNFTKLFQKDGEKVQTFYLRVVETFKRISESRPANLTEVREAIPAAVDGALAERIKKEGLRDQERFFLGQMFIAGLKDRIRNRVMEQGPVTLQDMVTQAREAETILEENEKRQQKAPVNIFSISPEDESEINASDKAYEQIMEDISEEELQSINAIRQQKGKPPFTRNSSPRTNARCRYCGIVGHLQRECRKRIRNKAPM</sequence>
<dbReference type="PANTHER" id="PTHR33223:SF6">
    <property type="entry name" value="CCHC-TYPE DOMAIN-CONTAINING PROTEIN"/>
    <property type="match status" value="1"/>
</dbReference>
<evidence type="ECO:0000256" key="1">
    <source>
        <dbReference type="PROSITE-ProRule" id="PRU00047"/>
    </source>
</evidence>
<dbReference type="GO" id="GO:0008270">
    <property type="term" value="F:zinc ion binding"/>
    <property type="evidence" value="ECO:0007669"/>
    <property type="project" value="UniProtKB-KW"/>
</dbReference>
<organism evidence="3 4">
    <name type="scientific">Genlisea aurea</name>
    <dbReference type="NCBI Taxonomy" id="192259"/>
    <lineage>
        <taxon>Eukaryota</taxon>
        <taxon>Viridiplantae</taxon>
        <taxon>Streptophyta</taxon>
        <taxon>Embryophyta</taxon>
        <taxon>Tracheophyta</taxon>
        <taxon>Spermatophyta</taxon>
        <taxon>Magnoliopsida</taxon>
        <taxon>eudicotyledons</taxon>
        <taxon>Gunneridae</taxon>
        <taxon>Pentapetalae</taxon>
        <taxon>asterids</taxon>
        <taxon>lamiids</taxon>
        <taxon>Lamiales</taxon>
        <taxon>Lentibulariaceae</taxon>
        <taxon>Genlisea</taxon>
    </lineage>
</organism>
<keyword evidence="1" id="KW-0479">Metal-binding</keyword>
<dbReference type="PROSITE" id="PS50158">
    <property type="entry name" value="ZF_CCHC"/>
    <property type="match status" value="1"/>
</dbReference>
<dbReference type="Proteomes" id="UP000015453">
    <property type="component" value="Unassembled WGS sequence"/>
</dbReference>
<evidence type="ECO:0000259" key="2">
    <source>
        <dbReference type="PROSITE" id="PS50158"/>
    </source>
</evidence>
<proteinExistence type="predicted"/>
<dbReference type="GO" id="GO:0003676">
    <property type="term" value="F:nucleic acid binding"/>
    <property type="evidence" value="ECO:0007669"/>
    <property type="project" value="InterPro"/>
</dbReference>
<dbReference type="SUPFAM" id="SSF57756">
    <property type="entry name" value="Retrovirus zinc finger-like domains"/>
    <property type="match status" value="1"/>
</dbReference>
<keyword evidence="1" id="KW-0863">Zinc-finger</keyword>
<dbReference type="InterPro" id="IPR036875">
    <property type="entry name" value="Znf_CCHC_sf"/>
</dbReference>
<feature type="domain" description="CCHC-type" evidence="2">
    <location>
        <begin position="279"/>
        <end position="295"/>
    </location>
</feature>
<dbReference type="AlphaFoldDB" id="S8BS31"/>
<gene>
    <name evidence="3" type="ORF">M569_17586</name>
</gene>
<protein>
    <recommendedName>
        <fullName evidence="2">CCHC-type domain-containing protein</fullName>
    </recommendedName>
</protein>
<dbReference type="PANTHER" id="PTHR33223">
    <property type="entry name" value="CCHC-TYPE DOMAIN-CONTAINING PROTEIN"/>
    <property type="match status" value="1"/>
</dbReference>
<reference evidence="3 4" key="1">
    <citation type="journal article" date="2013" name="BMC Genomics">
        <title>The miniature genome of a carnivorous plant Genlisea aurea contains a low number of genes and short non-coding sequences.</title>
        <authorList>
            <person name="Leushkin E.V."/>
            <person name="Sutormin R.A."/>
            <person name="Nabieva E.R."/>
            <person name="Penin A.A."/>
            <person name="Kondrashov A.S."/>
            <person name="Logacheva M.D."/>
        </authorList>
    </citation>
    <scope>NUCLEOTIDE SEQUENCE [LARGE SCALE GENOMIC DNA]</scope>
</reference>
<dbReference type="Pfam" id="PF03732">
    <property type="entry name" value="Retrotrans_gag"/>
    <property type="match status" value="1"/>
</dbReference>